<comment type="function">
    <text evidence="6">Putative transcription activator involved in regulating light control of development.</text>
</comment>
<dbReference type="AlphaFoldDB" id="A0ABD1RGU4"/>
<dbReference type="Proteomes" id="UP001604336">
    <property type="component" value="Unassembled WGS sequence"/>
</dbReference>
<dbReference type="InterPro" id="IPR006564">
    <property type="entry name" value="Znf_PMZ"/>
</dbReference>
<dbReference type="Pfam" id="PF03101">
    <property type="entry name" value="FAR1"/>
    <property type="match status" value="1"/>
</dbReference>
<evidence type="ECO:0000256" key="3">
    <source>
        <dbReference type="ARBA" id="ARBA00022771"/>
    </source>
</evidence>
<evidence type="ECO:0000256" key="5">
    <source>
        <dbReference type="PROSITE-ProRule" id="PRU00325"/>
    </source>
</evidence>
<dbReference type="SMART" id="SM00575">
    <property type="entry name" value="ZnF_PMZ"/>
    <property type="match status" value="1"/>
</dbReference>
<evidence type="ECO:0000256" key="2">
    <source>
        <dbReference type="ARBA" id="ARBA00022723"/>
    </source>
</evidence>
<dbReference type="Pfam" id="PF04434">
    <property type="entry name" value="SWIM"/>
    <property type="match status" value="1"/>
</dbReference>
<comment type="similarity">
    <text evidence="1 6">Belongs to the FHY3/FAR1 family.</text>
</comment>
<proteinExistence type="inferred from homology"/>
<comment type="subcellular location">
    <subcellularLocation>
        <location evidence="6">Nucleus</location>
    </subcellularLocation>
</comment>
<dbReference type="GO" id="GO:0008270">
    <property type="term" value="F:zinc ion binding"/>
    <property type="evidence" value="ECO:0007669"/>
    <property type="project" value="UniProtKB-UniRule"/>
</dbReference>
<protein>
    <recommendedName>
        <fullName evidence="6">Protein FAR1-RELATED SEQUENCE</fullName>
    </recommendedName>
</protein>
<comment type="caution">
    <text evidence="8">The sequence shown here is derived from an EMBL/GenBank/DDBJ whole genome shotgun (WGS) entry which is preliminary data.</text>
</comment>
<evidence type="ECO:0000313" key="8">
    <source>
        <dbReference type="EMBL" id="KAL2487013.1"/>
    </source>
</evidence>
<keyword evidence="2 6" id="KW-0479">Metal-binding</keyword>
<dbReference type="InterPro" id="IPR004330">
    <property type="entry name" value="FAR1_DNA_bnd_dom"/>
</dbReference>
<dbReference type="Pfam" id="PF10551">
    <property type="entry name" value="MULE"/>
    <property type="match status" value="1"/>
</dbReference>
<reference evidence="9" key="1">
    <citation type="submission" date="2024-07" db="EMBL/GenBank/DDBJ databases">
        <title>Two chromosome-level genome assemblies of Korean endemic species Abeliophyllum distichum and Forsythia ovata (Oleaceae).</title>
        <authorList>
            <person name="Jang H."/>
        </authorList>
    </citation>
    <scope>NUCLEOTIDE SEQUENCE [LARGE SCALE GENOMIC DNA]</scope>
</reference>
<dbReference type="EMBL" id="JBFOLK010000009">
    <property type="protein sequence ID" value="KAL2487013.1"/>
    <property type="molecule type" value="Genomic_DNA"/>
</dbReference>
<feature type="domain" description="SWIM-type" evidence="7">
    <location>
        <begin position="345"/>
        <end position="377"/>
    </location>
</feature>
<sequence length="473" mass="54880">MKFESGDNVYVPPVTISVIFHVGQEFKSSDDVYNFYNQYEGKTNETYQMSRKDAVPRTGERNRRQVRCGCNARLSVVKQQTGKGWVVSKFVEEHNHPLATPSRSYAYFGDVVVFDTTYNTNRYSMVFGPFVGVNHHGRTVIFGYGLLSDETTKSFVWLFTKFIEAMPNHAALEVIITNQDAAIVRAISIVLPSTLHRFCIWHILNKFLEKMNVVLYNDQYHMLVHIIKQSESLAEFKQQWIEVMETTELDFVARFNRALVHQRHEELAANHIDLTQTSKVTTTLMMENQMVQIYKKKIFLLFQNKLVQSNSYICSKRSSSDDAKVHVVQHFEPSRTSDRTRQVNYFLSTDYISCSCQMFNFEGYPCQHMLCHMKKKVMLLLEKYILLKWTKNAKQARVFDLTTGSYVHTDPGHSLMSRHNMLSYAASDLVNERSLTDARRTFLLSEFQSLCIRVKDIDTDGDAGMSKNRNKRI</sequence>
<accession>A0ABD1RGU4</accession>
<keyword evidence="3 5" id="KW-0863">Zinc-finger</keyword>
<dbReference type="PROSITE" id="PS50966">
    <property type="entry name" value="ZF_SWIM"/>
    <property type="match status" value="1"/>
</dbReference>
<dbReference type="PANTHER" id="PTHR31669">
    <property type="entry name" value="PROTEIN FAR1-RELATED SEQUENCE 10-RELATED"/>
    <property type="match status" value="1"/>
</dbReference>
<dbReference type="InterPro" id="IPR031052">
    <property type="entry name" value="FHY3/FAR1"/>
</dbReference>
<evidence type="ECO:0000256" key="1">
    <source>
        <dbReference type="ARBA" id="ARBA00005889"/>
    </source>
</evidence>
<dbReference type="InterPro" id="IPR007527">
    <property type="entry name" value="Znf_SWIM"/>
</dbReference>
<keyword evidence="4 6" id="KW-0862">Zinc</keyword>
<organism evidence="8 9">
    <name type="scientific">Abeliophyllum distichum</name>
    <dbReference type="NCBI Taxonomy" id="126358"/>
    <lineage>
        <taxon>Eukaryota</taxon>
        <taxon>Viridiplantae</taxon>
        <taxon>Streptophyta</taxon>
        <taxon>Embryophyta</taxon>
        <taxon>Tracheophyta</taxon>
        <taxon>Spermatophyta</taxon>
        <taxon>Magnoliopsida</taxon>
        <taxon>eudicotyledons</taxon>
        <taxon>Gunneridae</taxon>
        <taxon>Pentapetalae</taxon>
        <taxon>asterids</taxon>
        <taxon>lamiids</taxon>
        <taxon>Lamiales</taxon>
        <taxon>Oleaceae</taxon>
        <taxon>Forsythieae</taxon>
        <taxon>Abeliophyllum</taxon>
    </lineage>
</organism>
<evidence type="ECO:0000313" key="9">
    <source>
        <dbReference type="Proteomes" id="UP001604336"/>
    </source>
</evidence>
<gene>
    <name evidence="8" type="ORF">Adt_31769</name>
</gene>
<keyword evidence="9" id="KW-1185">Reference proteome</keyword>
<keyword evidence="6" id="KW-0539">Nucleus</keyword>
<evidence type="ECO:0000256" key="4">
    <source>
        <dbReference type="ARBA" id="ARBA00022833"/>
    </source>
</evidence>
<name>A0ABD1RGU4_9LAMI</name>
<evidence type="ECO:0000259" key="7">
    <source>
        <dbReference type="PROSITE" id="PS50966"/>
    </source>
</evidence>
<dbReference type="GO" id="GO:0006355">
    <property type="term" value="P:regulation of DNA-templated transcription"/>
    <property type="evidence" value="ECO:0007669"/>
    <property type="project" value="UniProtKB-UniRule"/>
</dbReference>
<dbReference type="PANTHER" id="PTHR31669:SF302">
    <property type="entry name" value="PROTEIN FAR1-RELATED SEQUENCE"/>
    <property type="match status" value="1"/>
</dbReference>
<dbReference type="GO" id="GO:0005634">
    <property type="term" value="C:nucleus"/>
    <property type="evidence" value="ECO:0007669"/>
    <property type="project" value="UniProtKB-SubCell"/>
</dbReference>
<dbReference type="InterPro" id="IPR018289">
    <property type="entry name" value="MULE_transposase_dom"/>
</dbReference>
<evidence type="ECO:0000256" key="6">
    <source>
        <dbReference type="RuleBase" id="RU367018"/>
    </source>
</evidence>